<name>A0A9W6ZLT4_9STRA</name>
<dbReference type="PANTHER" id="PTHR30543:SF21">
    <property type="entry name" value="NAD(P)H-DEPENDENT FMN REDUCTASE LOT6"/>
    <property type="match status" value="1"/>
</dbReference>
<dbReference type="Proteomes" id="UP001162640">
    <property type="component" value="Unassembled WGS sequence"/>
</dbReference>
<comment type="caution">
    <text evidence="2">The sequence shown here is derived from an EMBL/GenBank/DDBJ whole genome shotgun (WGS) entry which is preliminary data.</text>
</comment>
<dbReference type="GO" id="GO:0010181">
    <property type="term" value="F:FMN binding"/>
    <property type="evidence" value="ECO:0007669"/>
    <property type="project" value="TreeGrafter"/>
</dbReference>
<dbReference type="PANTHER" id="PTHR30543">
    <property type="entry name" value="CHROMATE REDUCTASE"/>
    <property type="match status" value="1"/>
</dbReference>
<feature type="domain" description="NADPH-dependent FMN reductase-like" evidence="1">
    <location>
        <begin position="61"/>
        <end position="209"/>
    </location>
</feature>
<dbReference type="InterPro" id="IPR029039">
    <property type="entry name" value="Flavoprotein-like_sf"/>
</dbReference>
<evidence type="ECO:0000313" key="2">
    <source>
        <dbReference type="EMBL" id="GMH55266.1"/>
    </source>
</evidence>
<reference evidence="3" key="1">
    <citation type="journal article" date="2023" name="Commun. Biol.">
        <title>Genome analysis of Parmales, the sister group of diatoms, reveals the evolutionary specialization of diatoms from phago-mixotrophs to photoautotrophs.</title>
        <authorList>
            <person name="Ban H."/>
            <person name="Sato S."/>
            <person name="Yoshikawa S."/>
            <person name="Yamada K."/>
            <person name="Nakamura Y."/>
            <person name="Ichinomiya M."/>
            <person name="Sato N."/>
            <person name="Blanc-Mathieu R."/>
            <person name="Endo H."/>
            <person name="Kuwata A."/>
            <person name="Ogata H."/>
        </authorList>
    </citation>
    <scope>NUCLEOTIDE SEQUENCE [LARGE SCALE GENOMIC DNA]</scope>
</reference>
<dbReference type="InterPro" id="IPR050712">
    <property type="entry name" value="NAD(P)H-dep_reductase"/>
</dbReference>
<dbReference type="AlphaFoldDB" id="A0A9W6ZLT4"/>
<organism evidence="2 3">
    <name type="scientific">Triparma laevis f. inornata</name>
    <dbReference type="NCBI Taxonomy" id="1714386"/>
    <lineage>
        <taxon>Eukaryota</taxon>
        <taxon>Sar</taxon>
        <taxon>Stramenopiles</taxon>
        <taxon>Ochrophyta</taxon>
        <taxon>Bolidophyceae</taxon>
        <taxon>Parmales</taxon>
        <taxon>Triparmaceae</taxon>
        <taxon>Triparma</taxon>
    </lineage>
</organism>
<dbReference type="SUPFAM" id="SSF52218">
    <property type="entry name" value="Flavoproteins"/>
    <property type="match status" value="1"/>
</dbReference>
<dbReference type="Pfam" id="PF03358">
    <property type="entry name" value="FMN_red"/>
    <property type="match status" value="1"/>
</dbReference>
<protein>
    <recommendedName>
        <fullName evidence="1">NADPH-dependent FMN reductase-like domain-containing protein</fullName>
    </recommendedName>
</protein>
<sequence>MWSNLCALVGTLTITFGVSLTGVHSNAFTSQKQQPKMTTLRTVIFLSSARTSAPMWGGDARLGDRVSNWVQAHLSERASKVGDEDVTHEVTVFDPIEVFGAGGALAHSGAQMSTPTFFTKDVPEGAKAMGEKIEQADAIICITAEYNHSVPPGLSGMLNHFGGSKFKCKPSGIITYSSSPWGGSRASIALQPILHELGSLPVSRMVHVPSVAELIKESGEWEQEDHRMKGQLAGMLDQLEWMAVAMKSQKEKSGVF</sequence>
<dbReference type="GO" id="GO:0016491">
    <property type="term" value="F:oxidoreductase activity"/>
    <property type="evidence" value="ECO:0007669"/>
    <property type="project" value="InterPro"/>
</dbReference>
<proteinExistence type="predicted"/>
<dbReference type="InterPro" id="IPR005025">
    <property type="entry name" value="FMN_Rdtase-like_dom"/>
</dbReference>
<evidence type="ECO:0000259" key="1">
    <source>
        <dbReference type="Pfam" id="PF03358"/>
    </source>
</evidence>
<accession>A0A9W6ZLT4</accession>
<gene>
    <name evidence="2" type="ORF">TL16_g01864</name>
</gene>
<dbReference type="GO" id="GO:0005829">
    <property type="term" value="C:cytosol"/>
    <property type="evidence" value="ECO:0007669"/>
    <property type="project" value="TreeGrafter"/>
</dbReference>
<evidence type="ECO:0000313" key="3">
    <source>
        <dbReference type="Proteomes" id="UP001162640"/>
    </source>
</evidence>
<dbReference type="Gene3D" id="3.40.50.360">
    <property type="match status" value="1"/>
</dbReference>
<dbReference type="EMBL" id="BLQM01000044">
    <property type="protein sequence ID" value="GMH55266.1"/>
    <property type="molecule type" value="Genomic_DNA"/>
</dbReference>